<dbReference type="AlphaFoldDB" id="A0A1T4M8T6"/>
<dbReference type="Proteomes" id="UP000190637">
    <property type="component" value="Unassembled WGS sequence"/>
</dbReference>
<dbReference type="InterPro" id="IPR050508">
    <property type="entry name" value="Methyltransf_Superfamily"/>
</dbReference>
<reference evidence="2 3" key="1">
    <citation type="submission" date="2017-02" db="EMBL/GenBank/DDBJ databases">
        <authorList>
            <person name="Peterson S.W."/>
        </authorList>
    </citation>
    <scope>NUCLEOTIDE SEQUENCE [LARGE SCALE GENOMIC DNA]</scope>
    <source>
        <strain evidence="2 3">DSM 45154</strain>
    </source>
</reference>
<dbReference type="RefSeq" id="WP_078760376.1">
    <property type="nucleotide sequence ID" value="NZ_FUWS01000002.1"/>
</dbReference>
<evidence type="ECO:0000313" key="3">
    <source>
        <dbReference type="Proteomes" id="UP000190637"/>
    </source>
</evidence>
<keyword evidence="2" id="KW-0489">Methyltransferase</keyword>
<dbReference type="GO" id="GO:0032259">
    <property type="term" value="P:methylation"/>
    <property type="evidence" value="ECO:0007669"/>
    <property type="project" value="UniProtKB-KW"/>
</dbReference>
<dbReference type="GO" id="GO:0008168">
    <property type="term" value="F:methyltransferase activity"/>
    <property type="evidence" value="ECO:0007669"/>
    <property type="project" value="UniProtKB-KW"/>
</dbReference>
<keyword evidence="2" id="KW-0830">Ubiquinone</keyword>
<dbReference type="InterPro" id="IPR029063">
    <property type="entry name" value="SAM-dependent_MTases_sf"/>
</dbReference>
<name>A0A1T4M8T6_9ACTN</name>
<keyword evidence="3" id="KW-1185">Reference proteome</keyword>
<protein>
    <submittedName>
        <fullName evidence="2">Methylase involved in ubiquinone/menaquinone biosynthesis</fullName>
    </submittedName>
</protein>
<accession>A0A1T4M8T6</accession>
<dbReference type="CDD" id="cd02440">
    <property type="entry name" value="AdoMet_MTases"/>
    <property type="match status" value="1"/>
</dbReference>
<dbReference type="Gene3D" id="3.40.50.150">
    <property type="entry name" value="Vaccinia Virus protein VP39"/>
    <property type="match status" value="1"/>
</dbReference>
<evidence type="ECO:0000259" key="1">
    <source>
        <dbReference type="Pfam" id="PF13649"/>
    </source>
</evidence>
<evidence type="ECO:0000313" key="2">
    <source>
        <dbReference type="EMBL" id="SJZ63114.1"/>
    </source>
</evidence>
<sequence>MTHRDLWTGQPPGSNPFALPRGLPGFLAGVVLAWTNRAQNIEIANSLGVRPGDHVLEIGTGPGVLVQALARSPEVTVTGIDPSPEMVRMALRRNAAAVRRGRVRLYRADAAHTGVASGDVDVVVSVNTVAMWPDLDAGVGELHRVLRPGGRAVLAWHHSDTRLALSDTQLDRVEAALRDRFGGARRGELRMGLIFAATKRGRA</sequence>
<organism evidence="2 3">
    <name type="scientific">Marinactinospora thermotolerans DSM 45154</name>
    <dbReference type="NCBI Taxonomy" id="1122192"/>
    <lineage>
        <taxon>Bacteria</taxon>
        <taxon>Bacillati</taxon>
        <taxon>Actinomycetota</taxon>
        <taxon>Actinomycetes</taxon>
        <taxon>Streptosporangiales</taxon>
        <taxon>Nocardiopsidaceae</taxon>
        <taxon>Marinactinospora</taxon>
    </lineage>
</organism>
<feature type="domain" description="Methyltransferase" evidence="1">
    <location>
        <begin position="55"/>
        <end position="150"/>
    </location>
</feature>
<dbReference type="SUPFAM" id="SSF53335">
    <property type="entry name" value="S-adenosyl-L-methionine-dependent methyltransferases"/>
    <property type="match status" value="1"/>
</dbReference>
<dbReference type="EMBL" id="FUWS01000002">
    <property type="protein sequence ID" value="SJZ63114.1"/>
    <property type="molecule type" value="Genomic_DNA"/>
</dbReference>
<gene>
    <name evidence="2" type="ORF">SAMN02745673_00989</name>
</gene>
<dbReference type="PANTHER" id="PTHR42912">
    <property type="entry name" value="METHYLTRANSFERASE"/>
    <property type="match status" value="1"/>
</dbReference>
<dbReference type="PANTHER" id="PTHR42912:SF95">
    <property type="entry name" value="METHYLTRANSFERASE TYPE 11 DOMAIN-CONTAINING PROTEIN"/>
    <property type="match status" value="1"/>
</dbReference>
<keyword evidence="2" id="KW-0808">Transferase</keyword>
<dbReference type="OrthoDB" id="4571118at2"/>
<dbReference type="InterPro" id="IPR041698">
    <property type="entry name" value="Methyltransf_25"/>
</dbReference>
<dbReference type="Pfam" id="PF13649">
    <property type="entry name" value="Methyltransf_25"/>
    <property type="match status" value="1"/>
</dbReference>
<proteinExistence type="predicted"/>
<dbReference type="STRING" id="1122192.SAMN02745673_00989"/>